<evidence type="ECO:0000256" key="8">
    <source>
        <dbReference type="ARBA" id="ARBA00023288"/>
    </source>
</evidence>
<dbReference type="CDD" id="cd00010">
    <property type="entry name" value="AAI_LTSS"/>
    <property type="match status" value="1"/>
</dbReference>
<evidence type="ECO:0000256" key="3">
    <source>
        <dbReference type="ARBA" id="ARBA00022475"/>
    </source>
</evidence>
<dbReference type="GO" id="GO:0005886">
    <property type="term" value="C:plasma membrane"/>
    <property type="evidence" value="ECO:0007669"/>
    <property type="project" value="UniProtKB-SubCell"/>
</dbReference>
<reference evidence="12" key="2">
    <citation type="journal article" date="2023" name="Plants (Basel)">
        <title>Annotation of the Turnera subulata (Passifloraceae) Draft Genome Reveals the S-Locus Evolved after the Divergence of Turneroideae from Passifloroideae in a Stepwise Manner.</title>
        <authorList>
            <person name="Henning P.M."/>
            <person name="Roalson E.H."/>
            <person name="Mir W."/>
            <person name="McCubbin A.G."/>
            <person name="Shore J.S."/>
        </authorList>
    </citation>
    <scope>NUCLEOTIDE SEQUENCE</scope>
    <source>
        <strain evidence="12">F60SS</strain>
    </source>
</reference>
<comment type="caution">
    <text evidence="12">The sequence shown here is derived from an EMBL/GenBank/DDBJ whole genome shotgun (WGS) entry which is preliminary data.</text>
</comment>
<dbReference type="Pfam" id="PF14368">
    <property type="entry name" value="LTP_2"/>
    <property type="match status" value="1"/>
</dbReference>
<dbReference type="AlphaFoldDB" id="A0A9Q0FNQ4"/>
<feature type="signal peptide" evidence="10">
    <location>
        <begin position="1"/>
        <end position="32"/>
    </location>
</feature>
<dbReference type="EMBL" id="JAKUCV010004601">
    <property type="protein sequence ID" value="KAJ4834865.1"/>
    <property type="molecule type" value="Genomic_DNA"/>
</dbReference>
<dbReference type="Gene3D" id="1.10.110.10">
    <property type="entry name" value="Plant lipid-transfer and hydrophobic proteins"/>
    <property type="match status" value="1"/>
</dbReference>
<proteinExistence type="inferred from homology"/>
<dbReference type="PANTHER" id="PTHR33044">
    <property type="entry name" value="BIFUNCTIONAL INHIBITOR/LIPID-TRANSFER PROTEIN/SEED STORAGE 2S ALBUMIN SUPERFAMILY PROTEIN-RELATED"/>
    <property type="match status" value="1"/>
</dbReference>
<feature type="compositionally biased region" description="Low complexity" evidence="9">
    <location>
        <begin position="51"/>
        <end position="66"/>
    </location>
</feature>
<keyword evidence="5 10" id="KW-0732">Signal</keyword>
<comment type="subcellular location">
    <subcellularLocation>
        <location evidence="1">Cell membrane</location>
        <topology evidence="1">Lipid-anchor</topology>
        <topology evidence="1">GPI-anchor</topology>
    </subcellularLocation>
</comment>
<evidence type="ECO:0000256" key="6">
    <source>
        <dbReference type="ARBA" id="ARBA00023157"/>
    </source>
</evidence>
<dbReference type="InterPro" id="IPR043325">
    <property type="entry name" value="LTSS"/>
</dbReference>
<comment type="similarity">
    <text evidence="2">Belongs to the plant LTP family.</text>
</comment>
<evidence type="ECO:0000256" key="1">
    <source>
        <dbReference type="ARBA" id="ARBA00004609"/>
    </source>
</evidence>
<dbReference type="SUPFAM" id="SSF47699">
    <property type="entry name" value="Bifunctional inhibitor/lipid-transfer protein/seed storage 2S albumin"/>
    <property type="match status" value="1"/>
</dbReference>
<feature type="region of interest" description="Disordered" evidence="9">
    <location>
        <begin position="41"/>
        <end position="66"/>
    </location>
</feature>
<dbReference type="SMART" id="SM00499">
    <property type="entry name" value="AAI"/>
    <property type="match status" value="1"/>
</dbReference>
<name>A0A9Q0FNQ4_9ROSI</name>
<feature type="domain" description="Bifunctional inhibitor/plant lipid transfer protein/seed storage helical" evidence="11">
    <location>
        <begin position="76"/>
        <end position="156"/>
    </location>
</feature>
<evidence type="ECO:0000256" key="2">
    <source>
        <dbReference type="ARBA" id="ARBA00009748"/>
    </source>
</evidence>
<dbReference type="OrthoDB" id="785314at2759"/>
<evidence type="ECO:0000256" key="9">
    <source>
        <dbReference type="SAM" id="MobiDB-lite"/>
    </source>
</evidence>
<evidence type="ECO:0000256" key="10">
    <source>
        <dbReference type="SAM" id="SignalP"/>
    </source>
</evidence>
<keyword evidence="8" id="KW-0449">Lipoprotein</keyword>
<feature type="chain" id="PRO_5040210172" description="Bifunctional inhibitor/plant lipid transfer protein/seed storage helical domain-containing protein" evidence="10">
    <location>
        <begin position="33"/>
        <end position="220"/>
    </location>
</feature>
<keyword evidence="13" id="KW-1185">Reference proteome</keyword>
<feature type="region of interest" description="Disordered" evidence="9">
    <location>
        <begin position="168"/>
        <end position="194"/>
    </location>
</feature>
<evidence type="ECO:0000313" key="13">
    <source>
        <dbReference type="Proteomes" id="UP001141552"/>
    </source>
</evidence>
<evidence type="ECO:0000256" key="5">
    <source>
        <dbReference type="ARBA" id="ARBA00022729"/>
    </source>
</evidence>
<dbReference type="FunFam" id="1.10.110.10:FF:000001">
    <property type="entry name" value="Bifunctional inhibitor/lipid-transfer protein/seed storage 2S albumin superfamily protein"/>
    <property type="match status" value="1"/>
</dbReference>
<protein>
    <recommendedName>
        <fullName evidence="11">Bifunctional inhibitor/plant lipid transfer protein/seed storage helical domain-containing protein</fullName>
    </recommendedName>
</protein>
<keyword evidence="6" id="KW-1015">Disulfide bond</keyword>
<dbReference type="InterPro" id="IPR036312">
    <property type="entry name" value="Bifun_inhib/LTP/seed_sf"/>
</dbReference>
<gene>
    <name evidence="12" type="ORF">Tsubulata_012971</name>
</gene>
<evidence type="ECO:0000256" key="4">
    <source>
        <dbReference type="ARBA" id="ARBA00022622"/>
    </source>
</evidence>
<dbReference type="InterPro" id="IPR016140">
    <property type="entry name" value="Bifunc_inhib/LTP/seed_store"/>
</dbReference>
<evidence type="ECO:0000256" key="7">
    <source>
        <dbReference type="ARBA" id="ARBA00023180"/>
    </source>
</evidence>
<keyword evidence="7" id="KW-0325">Glycoprotein</keyword>
<accession>A0A9Q0FNQ4</accession>
<dbReference type="Proteomes" id="UP001141552">
    <property type="component" value="Unassembled WGS sequence"/>
</dbReference>
<evidence type="ECO:0000313" key="12">
    <source>
        <dbReference type="EMBL" id="KAJ4834865.1"/>
    </source>
</evidence>
<sequence length="220" mass="21814">MSPPQGRRVNSGATLIIIAAALMIINISTATAQAPSPAPVAFSGGGGSGPAGAPEGLPSFGPSAAASPGPSAANDCFTPLLNMSDCLTYVEEGSNLTSPDKNCCPELAGLLDGNPICLCQLLGGNVTQQYGLSIDFSKALKLPSVCKLSTPPVSLCSAVGYPVAAPASTESSIPPEGFAASPTTGTSQDKGGASSLPRPANYAFFVGSALCAFLLTTASF</sequence>
<keyword evidence="3" id="KW-1003">Cell membrane</keyword>
<keyword evidence="4" id="KW-0336">GPI-anchor</keyword>
<evidence type="ECO:0000259" key="11">
    <source>
        <dbReference type="SMART" id="SM00499"/>
    </source>
</evidence>
<keyword evidence="4" id="KW-0472">Membrane</keyword>
<organism evidence="12 13">
    <name type="scientific">Turnera subulata</name>
    <dbReference type="NCBI Taxonomy" id="218843"/>
    <lineage>
        <taxon>Eukaryota</taxon>
        <taxon>Viridiplantae</taxon>
        <taxon>Streptophyta</taxon>
        <taxon>Embryophyta</taxon>
        <taxon>Tracheophyta</taxon>
        <taxon>Spermatophyta</taxon>
        <taxon>Magnoliopsida</taxon>
        <taxon>eudicotyledons</taxon>
        <taxon>Gunneridae</taxon>
        <taxon>Pentapetalae</taxon>
        <taxon>rosids</taxon>
        <taxon>fabids</taxon>
        <taxon>Malpighiales</taxon>
        <taxon>Passifloraceae</taxon>
        <taxon>Turnera</taxon>
    </lineage>
</organism>
<dbReference type="GO" id="GO:0098552">
    <property type="term" value="C:side of membrane"/>
    <property type="evidence" value="ECO:0007669"/>
    <property type="project" value="UniProtKB-KW"/>
</dbReference>
<reference evidence="12" key="1">
    <citation type="submission" date="2022-02" db="EMBL/GenBank/DDBJ databases">
        <authorList>
            <person name="Henning P.M."/>
            <person name="McCubbin A.G."/>
            <person name="Shore J.S."/>
        </authorList>
    </citation>
    <scope>NUCLEOTIDE SEQUENCE</scope>
    <source>
        <strain evidence="12">F60SS</strain>
        <tissue evidence="12">Leaves</tissue>
    </source>
</reference>